<feature type="region of interest" description="Disordered" evidence="1">
    <location>
        <begin position="133"/>
        <end position="176"/>
    </location>
</feature>
<reference evidence="2 3" key="1">
    <citation type="submission" date="2015-02" db="EMBL/GenBank/DDBJ databases">
        <authorList>
            <person name="Chooi Y.-H."/>
        </authorList>
    </citation>
    <scope>NUCLEOTIDE SEQUENCE [LARGE SCALE GENOMIC DNA]</scope>
    <source>
        <strain evidence="2">E3</strain>
    </source>
</reference>
<feature type="compositionally biased region" description="Polar residues" evidence="1">
    <location>
        <begin position="34"/>
        <end position="46"/>
    </location>
</feature>
<evidence type="ECO:0000313" key="3">
    <source>
        <dbReference type="Proteomes" id="UP000039324"/>
    </source>
</evidence>
<feature type="compositionally biased region" description="Basic and acidic residues" evidence="1">
    <location>
        <begin position="302"/>
        <end position="330"/>
    </location>
</feature>
<feature type="region of interest" description="Disordered" evidence="1">
    <location>
        <begin position="22"/>
        <end position="46"/>
    </location>
</feature>
<evidence type="ECO:0000313" key="2">
    <source>
        <dbReference type="EMBL" id="CEP00304.1"/>
    </source>
</evidence>
<sequence>MSSRAAADAVVARAAGDVVANKPERDEVVDTGEGISSSVAGQQDPTLTQVAHDAGVAEPGSGERDDAVLDEVDRDVGFELAGLESNSTKSQTVPPGPTITISTSEDVDLCDAGGAFDADREITSVREIDVAADDTKTVRSDLASGDPADQSDTLKDEARTDGALPSNAPSKDAAVPVEDSVLSQVGHDVGFALQGTEPGSNGAPDEVVLEEVSRDVGFTLADQEATSPTSETVVSTPAITISTSEDVDECDAEAVFGVEDVAPAIAAAADEDIKEGDAKRASVEQQQNLTDSGDVPAVEGDNDTKDPHDENHDAVKLQDEVDEGSFREHAMAGGPSAEAKTEGEAMQSLGSSATSPDTIEVRDDIGKDNESDLSGVPAVETVADVAVSKPEGKIETSAVLEPALIDVPVPEAETEGEGLRSVKTLAENVNIDGTKIEDKVEQDVGLAAREAPANEDIAKQMSDVHAEIAEGDTMLNPVETSMRRVTLPDVLAVEADIKKGVDLKHVEPGTRIAMTDVLALEAEIKKGVELNHVEPAPRLSVIDVLTLNAEIEKGVDLAHVDQQSRVELTDVLALQADIKKGVELKPVADVDTVLSADSKDDVIVQDAGNVLSAIELDINVETTVVETLENAVKDDVAHGAQEVAETIVITEADVQVTAIIESSLGNMDVDNGKEDVDVNPTTDVEVDVKALAEAALNDLDNIVGSVLIPQLDANAILEVVEEPVPAESDVRPFESDVAQEASLGDHRGSPLEGIEPRANEDQRSPEREAVAHRGPFWWLSSCTLL</sequence>
<feature type="compositionally biased region" description="Basic and acidic residues" evidence="1">
    <location>
        <begin position="743"/>
        <end position="769"/>
    </location>
</feature>
<accession>A0A0G4IYX1</accession>
<keyword evidence="3" id="KW-1185">Reference proteome</keyword>
<feature type="compositionally biased region" description="Basic and acidic residues" evidence="1">
    <location>
        <begin position="359"/>
        <end position="370"/>
    </location>
</feature>
<feature type="region of interest" description="Disordered" evidence="1">
    <location>
        <begin position="81"/>
        <end position="103"/>
    </location>
</feature>
<feature type="compositionally biased region" description="Polar residues" evidence="1">
    <location>
        <begin position="84"/>
        <end position="103"/>
    </location>
</feature>
<dbReference type="AlphaFoldDB" id="A0A0G4IYX1"/>
<organism evidence="2 3">
    <name type="scientific">Plasmodiophora brassicae</name>
    <name type="common">Clubroot disease agent</name>
    <dbReference type="NCBI Taxonomy" id="37360"/>
    <lineage>
        <taxon>Eukaryota</taxon>
        <taxon>Sar</taxon>
        <taxon>Rhizaria</taxon>
        <taxon>Endomyxa</taxon>
        <taxon>Phytomyxea</taxon>
        <taxon>Plasmodiophorida</taxon>
        <taxon>Plasmodiophoridae</taxon>
        <taxon>Plasmodiophora</taxon>
    </lineage>
</organism>
<protein>
    <submittedName>
        <fullName evidence="2">Uncharacterized protein</fullName>
    </submittedName>
</protein>
<dbReference type="Proteomes" id="UP000039324">
    <property type="component" value="Unassembled WGS sequence"/>
</dbReference>
<name>A0A0G4IYX1_PLABS</name>
<gene>
    <name evidence="2" type="ORF">PBRA_008038</name>
</gene>
<feature type="region of interest" description="Disordered" evidence="1">
    <location>
        <begin position="740"/>
        <end position="769"/>
    </location>
</feature>
<feature type="compositionally biased region" description="Polar residues" evidence="1">
    <location>
        <begin position="348"/>
        <end position="357"/>
    </location>
</feature>
<dbReference type="EMBL" id="CDSF01000100">
    <property type="protein sequence ID" value="CEP00304.1"/>
    <property type="molecule type" value="Genomic_DNA"/>
</dbReference>
<feature type="region of interest" description="Disordered" evidence="1">
    <location>
        <begin position="268"/>
        <end position="373"/>
    </location>
</feature>
<evidence type="ECO:0000256" key="1">
    <source>
        <dbReference type="SAM" id="MobiDB-lite"/>
    </source>
</evidence>
<proteinExistence type="predicted"/>